<comment type="similarity">
    <text evidence="1">Belongs to the ABC transporter superfamily.</text>
</comment>
<dbReference type="SMART" id="SM00382">
    <property type="entry name" value="AAA"/>
    <property type="match status" value="1"/>
</dbReference>
<proteinExistence type="inferred from homology"/>
<dbReference type="Gene3D" id="3.40.50.300">
    <property type="entry name" value="P-loop containing nucleotide triphosphate hydrolases"/>
    <property type="match status" value="1"/>
</dbReference>
<gene>
    <name evidence="6" type="ORF">NOF55_10000</name>
</gene>
<keyword evidence="4 6" id="KW-0067">ATP-binding</keyword>
<protein>
    <submittedName>
        <fullName evidence="6">ATP-binding cassette domain-containing protein</fullName>
    </submittedName>
</protein>
<dbReference type="GO" id="GO:0005524">
    <property type="term" value="F:ATP binding"/>
    <property type="evidence" value="ECO:0007669"/>
    <property type="project" value="UniProtKB-KW"/>
</dbReference>
<dbReference type="InterPro" id="IPR003593">
    <property type="entry name" value="AAA+_ATPase"/>
</dbReference>
<dbReference type="PANTHER" id="PTHR43776:SF7">
    <property type="entry name" value="D,D-DIPEPTIDE TRANSPORT ATP-BINDING PROTEIN DDPF-RELATED"/>
    <property type="match status" value="1"/>
</dbReference>
<evidence type="ECO:0000313" key="6">
    <source>
        <dbReference type="EMBL" id="MCX8997440.1"/>
    </source>
</evidence>
<dbReference type="PROSITE" id="PS00211">
    <property type="entry name" value="ABC_TRANSPORTER_1"/>
    <property type="match status" value="1"/>
</dbReference>
<dbReference type="RefSeq" id="WP_306411228.1">
    <property type="nucleotide sequence ID" value="NZ_JANFPI010000003.1"/>
</dbReference>
<evidence type="ECO:0000256" key="3">
    <source>
        <dbReference type="ARBA" id="ARBA00022741"/>
    </source>
</evidence>
<dbReference type="InterPro" id="IPR003439">
    <property type="entry name" value="ABC_transporter-like_ATP-bd"/>
</dbReference>
<dbReference type="InterPro" id="IPR017871">
    <property type="entry name" value="ABC_transporter-like_CS"/>
</dbReference>
<keyword evidence="2" id="KW-0813">Transport</keyword>
<reference evidence="6" key="1">
    <citation type="submission" date="2022-07" db="EMBL/GenBank/DDBJ databases">
        <title>Ectorhizobium quercum gen.nov., sp. nov.</title>
        <authorList>
            <person name="Ma T."/>
            <person name="Li Y."/>
        </authorList>
    </citation>
    <scope>NUCLEOTIDE SEQUENCE</scope>
    <source>
        <strain evidence="6">BDR2-2</strain>
    </source>
</reference>
<dbReference type="SUPFAM" id="SSF52540">
    <property type="entry name" value="P-loop containing nucleoside triphosphate hydrolases"/>
    <property type="match status" value="1"/>
</dbReference>
<dbReference type="GO" id="GO:0055085">
    <property type="term" value="P:transmembrane transport"/>
    <property type="evidence" value="ECO:0007669"/>
    <property type="project" value="UniProtKB-ARBA"/>
</dbReference>
<comment type="caution">
    <text evidence="6">The sequence shown here is derived from an EMBL/GenBank/DDBJ whole genome shotgun (WGS) entry which is preliminary data.</text>
</comment>
<name>A0AAE3N191_9HYPH</name>
<dbReference type="InterPro" id="IPR027417">
    <property type="entry name" value="P-loop_NTPase"/>
</dbReference>
<dbReference type="GO" id="GO:0016887">
    <property type="term" value="F:ATP hydrolysis activity"/>
    <property type="evidence" value="ECO:0007669"/>
    <property type="project" value="InterPro"/>
</dbReference>
<dbReference type="PANTHER" id="PTHR43776">
    <property type="entry name" value="TRANSPORT ATP-BINDING PROTEIN"/>
    <property type="match status" value="1"/>
</dbReference>
<evidence type="ECO:0000256" key="4">
    <source>
        <dbReference type="ARBA" id="ARBA00022840"/>
    </source>
</evidence>
<organism evidence="6 7">
    <name type="scientific">Ectorhizobium quercum</name>
    <dbReference type="NCBI Taxonomy" id="2965071"/>
    <lineage>
        <taxon>Bacteria</taxon>
        <taxon>Pseudomonadati</taxon>
        <taxon>Pseudomonadota</taxon>
        <taxon>Alphaproteobacteria</taxon>
        <taxon>Hyphomicrobiales</taxon>
        <taxon>Rhizobiaceae</taxon>
        <taxon>Ectorhizobium</taxon>
    </lineage>
</organism>
<dbReference type="AlphaFoldDB" id="A0AAE3N191"/>
<dbReference type="InterPro" id="IPR050319">
    <property type="entry name" value="ABC_transp_ATP-bind"/>
</dbReference>
<dbReference type="Proteomes" id="UP001208771">
    <property type="component" value="Unassembled WGS sequence"/>
</dbReference>
<sequence length="281" mass="31092">MKEDMLLVARDVHRIFRMRQGFGRPTTEMHAVKGVSLDVPRGGVLGIVGESGCGKSTLARIIAGLDRPSSGTVKLDGRDLQDIDRPELADFVQPVFQDPYLSLNPRKSIETIISLPLRIRRRLGAAQIAAEVRRMMDLTGLPQRLATAYPSQLSGGQRQRVAIARALISSPQLLICDEPTSALDVSIQAQILNLLQELRTELKLTYVLISHNLAVVEHMASEVMVMYRGDVLERAPASELFARPRTDYTRLLLASILTPEPEKGLPDVRFLEPGTIIDRGN</sequence>
<evidence type="ECO:0000259" key="5">
    <source>
        <dbReference type="PROSITE" id="PS50893"/>
    </source>
</evidence>
<keyword evidence="7" id="KW-1185">Reference proteome</keyword>
<feature type="domain" description="ABC transporter" evidence="5">
    <location>
        <begin position="7"/>
        <end position="253"/>
    </location>
</feature>
<dbReference type="EMBL" id="JANFPI010000003">
    <property type="protein sequence ID" value="MCX8997440.1"/>
    <property type="molecule type" value="Genomic_DNA"/>
</dbReference>
<keyword evidence="3" id="KW-0547">Nucleotide-binding</keyword>
<dbReference type="CDD" id="cd03257">
    <property type="entry name" value="ABC_NikE_OppD_transporters"/>
    <property type="match status" value="1"/>
</dbReference>
<dbReference type="PROSITE" id="PS50893">
    <property type="entry name" value="ABC_TRANSPORTER_2"/>
    <property type="match status" value="1"/>
</dbReference>
<accession>A0AAE3N191</accession>
<evidence type="ECO:0000256" key="1">
    <source>
        <dbReference type="ARBA" id="ARBA00005417"/>
    </source>
</evidence>
<dbReference type="Pfam" id="PF00005">
    <property type="entry name" value="ABC_tran"/>
    <property type="match status" value="1"/>
</dbReference>
<evidence type="ECO:0000313" key="7">
    <source>
        <dbReference type="Proteomes" id="UP001208771"/>
    </source>
</evidence>
<evidence type="ECO:0000256" key="2">
    <source>
        <dbReference type="ARBA" id="ARBA00022448"/>
    </source>
</evidence>